<feature type="transmembrane region" description="Helical" evidence="6">
    <location>
        <begin position="184"/>
        <end position="206"/>
    </location>
</feature>
<feature type="transmembrane region" description="Helical" evidence="6">
    <location>
        <begin position="12"/>
        <end position="33"/>
    </location>
</feature>
<comment type="subcellular location">
    <subcellularLocation>
        <location evidence="1">Cell membrane</location>
        <topology evidence="1">Multi-pass membrane protein</topology>
    </subcellularLocation>
</comment>
<keyword evidence="5 6" id="KW-0472">Membrane</keyword>
<evidence type="ECO:0000256" key="1">
    <source>
        <dbReference type="ARBA" id="ARBA00004651"/>
    </source>
</evidence>
<dbReference type="Pfam" id="PF00892">
    <property type="entry name" value="EamA"/>
    <property type="match status" value="2"/>
</dbReference>
<evidence type="ECO:0000256" key="2">
    <source>
        <dbReference type="ARBA" id="ARBA00022475"/>
    </source>
</evidence>
<feature type="transmembrane region" description="Helical" evidence="6">
    <location>
        <begin position="218"/>
        <end position="238"/>
    </location>
</feature>
<feature type="transmembrane region" description="Helical" evidence="6">
    <location>
        <begin position="151"/>
        <end position="172"/>
    </location>
</feature>
<evidence type="ECO:0000259" key="7">
    <source>
        <dbReference type="Pfam" id="PF00892"/>
    </source>
</evidence>
<feature type="transmembrane region" description="Helical" evidence="6">
    <location>
        <begin position="128"/>
        <end position="145"/>
    </location>
</feature>
<gene>
    <name evidence="8" type="ORF">GX576_05130</name>
</gene>
<dbReference type="PANTHER" id="PTHR42920:SF5">
    <property type="entry name" value="EAMA DOMAIN-CONTAINING PROTEIN"/>
    <property type="match status" value="1"/>
</dbReference>
<keyword evidence="4 6" id="KW-1133">Transmembrane helix</keyword>
<evidence type="ECO:0000256" key="6">
    <source>
        <dbReference type="SAM" id="Phobius"/>
    </source>
</evidence>
<sequence length="297" mass="31021">MPLAAPASPAALLRVADVLMLLVALVWGTSYGVTKQALTWYPVLGFLAVRFGLTFLVLTPALWAADAAARRNALAAGLPLGLLLLAIMLCETYGVANTRAANAAFLISLCIVLTPFAEWWLLRRKPGGTALVCTAVSLLGAALLAGGPGTVFGFGDLLMLLAAVLRAIIVCLTARMMRDRPSTALALTAVQTGVVGFGCLALALLLPGALPALPELPAFWGATAYLVLGSTVFAFFASNWALNHSTPTRVALLSGTEPLFGAVFAMLWLGEDFGLQAWSGGVLIVAASMWAVLRGRR</sequence>
<evidence type="ECO:0000256" key="3">
    <source>
        <dbReference type="ARBA" id="ARBA00022692"/>
    </source>
</evidence>
<dbReference type="PANTHER" id="PTHR42920">
    <property type="entry name" value="OS03G0707200 PROTEIN-RELATED"/>
    <property type="match status" value="1"/>
</dbReference>
<reference evidence="8 9" key="1">
    <citation type="journal article" date="2020" name="Biotechnol. Biofuels">
        <title>New insights from the biogas microbiome by comprehensive genome-resolved metagenomics of nearly 1600 species originating from multiple anaerobic digesters.</title>
        <authorList>
            <person name="Campanaro S."/>
            <person name="Treu L."/>
            <person name="Rodriguez-R L.M."/>
            <person name="Kovalovszki A."/>
            <person name="Ziels R.M."/>
            <person name="Maus I."/>
            <person name="Zhu X."/>
            <person name="Kougias P.G."/>
            <person name="Basile A."/>
            <person name="Luo G."/>
            <person name="Schluter A."/>
            <person name="Konstantinidis K.T."/>
            <person name="Angelidaki I."/>
        </authorList>
    </citation>
    <scope>NUCLEOTIDE SEQUENCE [LARGE SCALE GENOMIC DNA]</scope>
    <source>
        <strain evidence="8">AS06rmzACSIP_256</strain>
    </source>
</reference>
<evidence type="ECO:0000256" key="5">
    <source>
        <dbReference type="ARBA" id="ARBA00023136"/>
    </source>
</evidence>
<keyword evidence="2" id="KW-1003">Cell membrane</keyword>
<feature type="transmembrane region" description="Helical" evidence="6">
    <location>
        <begin position="100"/>
        <end position="121"/>
    </location>
</feature>
<name>A0A7X7LUV6_9RHOO</name>
<protein>
    <submittedName>
        <fullName evidence="8">DMT family transporter</fullName>
    </submittedName>
</protein>
<dbReference type="EMBL" id="JAAYYV010000134">
    <property type="protein sequence ID" value="NLF53775.1"/>
    <property type="molecule type" value="Genomic_DNA"/>
</dbReference>
<dbReference type="InterPro" id="IPR000620">
    <property type="entry name" value="EamA_dom"/>
</dbReference>
<dbReference type="InterPro" id="IPR037185">
    <property type="entry name" value="EmrE-like"/>
</dbReference>
<dbReference type="InterPro" id="IPR051258">
    <property type="entry name" value="Diverse_Substrate_Transporter"/>
</dbReference>
<feature type="domain" description="EamA" evidence="7">
    <location>
        <begin position="16"/>
        <end position="144"/>
    </location>
</feature>
<dbReference type="SUPFAM" id="SSF103481">
    <property type="entry name" value="Multidrug resistance efflux transporter EmrE"/>
    <property type="match status" value="2"/>
</dbReference>
<feature type="domain" description="EamA" evidence="7">
    <location>
        <begin position="154"/>
        <end position="290"/>
    </location>
</feature>
<accession>A0A7X7LUV6</accession>
<dbReference type="OrthoDB" id="7158585at2"/>
<feature type="transmembrane region" description="Helical" evidence="6">
    <location>
        <begin position="74"/>
        <end position="94"/>
    </location>
</feature>
<feature type="transmembrane region" description="Helical" evidence="6">
    <location>
        <begin position="275"/>
        <end position="293"/>
    </location>
</feature>
<dbReference type="Proteomes" id="UP000536534">
    <property type="component" value="Unassembled WGS sequence"/>
</dbReference>
<comment type="caution">
    <text evidence="8">The sequence shown here is derived from an EMBL/GenBank/DDBJ whole genome shotgun (WGS) entry which is preliminary data.</text>
</comment>
<feature type="transmembrane region" description="Helical" evidence="6">
    <location>
        <begin position="250"/>
        <end position="269"/>
    </location>
</feature>
<organism evidence="8 9">
    <name type="scientific">Thauera phenolivorans</name>
    <dbReference type="NCBI Taxonomy" id="1792543"/>
    <lineage>
        <taxon>Bacteria</taxon>
        <taxon>Pseudomonadati</taxon>
        <taxon>Pseudomonadota</taxon>
        <taxon>Betaproteobacteria</taxon>
        <taxon>Rhodocyclales</taxon>
        <taxon>Zoogloeaceae</taxon>
        <taxon>Thauera</taxon>
    </lineage>
</organism>
<dbReference type="AlphaFoldDB" id="A0A7X7LUV6"/>
<keyword evidence="3 6" id="KW-0812">Transmembrane</keyword>
<feature type="transmembrane region" description="Helical" evidence="6">
    <location>
        <begin position="39"/>
        <end position="62"/>
    </location>
</feature>
<evidence type="ECO:0000313" key="8">
    <source>
        <dbReference type="EMBL" id="NLF53775.1"/>
    </source>
</evidence>
<proteinExistence type="predicted"/>
<evidence type="ECO:0000313" key="9">
    <source>
        <dbReference type="Proteomes" id="UP000536534"/>
    </source>
</evidence>
<dbReference type="GO" id="GO:0005886">
    <property type="term" value="C:plasma membrane"/>
    <property type="evidence" value="ECO:0007669"/>
    <property type="project" value="UniProtKB-SubCell"/>
</dbReference>
<evidence type="ECO:0000256" key="4">
    <source>
        <dbReference type="ARBA" id="ARBA00022989"/>
    </source>
</evidence>